<keyword evidence="3" id="KW-0804">Transcription</keyword>
<dbReference type="InterPro" id="IPR016032">
    <property type="entry name" value="Sig_transdc_resp-reg_C-effctor"/>
</dbReference>
<keyword evidence="2" id="KW-0238">DNA-binding</keyword>
<dbReference type="InterPro" id="IPR000792">
    <property type="entry name" value="Tscrpt_reg_LuxR_C"/>
</dbReference>
<dbReference type="EMBL" id="JAEQNA010000003">
    <property type="protein sequence ID" value="MBL0420747.1"/>
    <property type="molecule type" value="Genomic_DNA"/>
</dbReference>
<dbReference type="Pfam" id="PF00196">
    <property type="entry name" value="GerE"/>
    <property type="match status" value="1"/>
</dbReference>
<sequence>MKLRKLDATTPPEMRRAAELVEALGAPDFAARLLRALQPRLPASHCTVFALRASGRAEAVASASTIGEVATLTAIEYMRLGFDQQDSNMIWLARRKPGRRLQLWIGHQLAEEVAQADYRRVCYGEPGVRERLSLLAVFADGTRVATSFYRNHAYAAFAETDRTWLGEQAPLLLAAVRRHMQLARATPAQHPLQQALMTRLSARERQLISHVLDGKTTKEAAREMGVSTTTALTYRYRAFQHLGVRSARELMALVGQAGPA</sequence>
<dbReference type="PROSITE" id="PS50043">
    <property type="entry name" value="HTH_LUXR_2"/>
    <property type="match status" value="1"/>
</dbReference>
<name>A0A936ZGZ7_9BURK</name>
<evidence type="ECO:0000259" key="4">
    <source>
        <dbReference type="PROSITE" id="PS50043"/>
    </source>
</evidence>
<protein>
    <submittedName>
        <fullName evidence="5">Helix-turn-helix transcriptional regulator</fullName>
    </submittedName>
</protein>
<dbReference type="SUPFAM" id="SSF46894">
    <property type="entry name" value="C-terminal effector domain of the bipartite response regulators"/>
    <property type="match status" value="1"/>
</dbReference>
<evidence type="ECO:0000313" key="5">
    <source>
        <dbReference type="EMBL" id="MBL0420747.1"/>
    </source>
</evidence>
<feature type="domain" description="HTH luxR-type" evidence="4">
    <location>
        <begin position="193"/>
        <end position="258"/>
    </location>
</feature>
<dbReference type="SMART" id="SM00421">
    <property type="entry name" value="HTH_LUXR"/>
    <property type="match status" value="1"/>
</dbReference>
<dbReference type="InterPro" id="IPR036388">
    <property type="entry name" value="WH-like_DNA-bd_sf"/>
</dbReference>
<dbReference type="PANTHER" id="PTHR44688:SF16">
    <property type="entry name" value="DNA-BINDING TRANSCRIPTIONAL ACTIVATOR DEVR_DOSR"/>
    <property type="match status" value="1"/>
</dbReference>
<dbReference type="Proteomes" id="UP000613011">
    <property type="component" value="Unassembled WGS sequence"/>
</dbReference>
<keyword evidence="1" id="KW-0805">Transcription regulation</keyword>
<dbReference type="PANTHER" id="PTHR44688">
    <property type="entry name" value="DNA-BINDING TRANSCRIPTIONAL ACTIVATOR DEVR_DOSR"/>
    <property type="match status" value="1"/>
</dbReference>
<evidence type="ECO:0000313" key="6">
    <source>
        <dbReference type="Proteomes" id="UP000613011"/>
    </source>
</evidence>
<evidence type="ECO:0000256" key="3">
    <source>
        <dbReference type="ARBA" id="ARBA00023163"/>
    </source>
</evidence>
<accession>A0A936ZGZ7</accession>
<dbReference type="GO" id="GO:0006355">
    <property type="term" value="P:regulation of DNA-templated transcription"/>
    <property type="evidence" value="ECO:0007669"/>
    <property type="project" value="InterPro"/>
</dbReference>
<comment type="caution">
    <text evidence="5">The sequence shown here is derived from an EMBL/GenBank/DDBJ whole genome shotgun (WGS) entry which is preliminary data.</text>
</comment>
<evidence type="ECO:0000256" key="2">
    <source>
        <dbReference type="ARBA" id="ARBA00023125"/>
    </source>
</evidence>
<reference evidence="5" key="1">
    <citation type="submission" date="2021-01" db="EMBL/GenBank/DDBJ databases">
        <title>Ramlibacter sp. strain AW1 16S ribosomal RNA gene Genome sequencing and assembly.</title>
        <authorList>
            <person name="Kang M."/>
        </authorList>
    </citation>
    <scope>NUCLEOTIDE SEQUENCE</scope>
    <source>
        <strain evidence="5">AW1</strain>
    </source>
</reference>
<organism evidence="5 6">
    <name type="scientific">Ramlibacter aurantiacus</name>
    <dbReference type="NCBI Taxonomy" id="2801330"/>
    <lineage>
        <taxon>Bacteria</taxon>
        <taxon>Pseudomonadati</taxon>
        <taxon>Pseudomonadota</taxon>
        <taxon>Betaproteobacteria</taxon>
        <taxon>Burkholderiales</taxon>
        <taxon>Comamonadaceae</taxon>
        <taxon>Ramlibacter</taxon>
    </lineage>
</organism>
<keyword evidence="6" id="KW-1185">Reference proteome</keyword>
<evidence type="ECO:0000256" key="1">
    <source>
        <dbReference type="ARBA" id="ARBA00023015"/>
    </source>
</evidence>
<gene>
    <name evidence="5" type="ORF">JI739_10365</name>
</gene>
<dbReference type="GO" id="GO:0003677">
    <property type="term" value="F:DNA binding"/>
    <property type="evidence" value="ECO:0007669"/>
    <property type="project" value="UniProtKB-KW"/>
</dbReference>
<dbReference type="AlphaFoldDB" id="A0A936ZGZ7"/>
<dbReference type="RefSeq" id="WP_201683825.1">
    <property type="nucleotide sequence ID" value="NZ_JAEQNA010000003.1"/>
</dbReference>
<proteinExistence type="predicted"/>
<dbReference type="Gene3D" id="1.10.10.10">
    <property type="entry name" value="Winged helix-like DNA-binding domain superfamily/Winged helix DNA-binding domain"/>
    <property type="match status" value="1"/>
</dbReference>